<dbReference type="Proteomes" id="UP000184356">
    <property type="component" value="Unassembled WGS sequence"/>
</dbReference>
<dbReference type="VEuPathDB" id="FungiDB:ASPSYDRAFT_42787"/>
<sequence>MAVLRLLSGPLFLTYTSSSDLSTISGVDCAEQNKDSSAPFACTLHDIHNGAIFVSRAGPPVAPGSSQLRHHPLVSTMALSDSPFRVCLKKYHHFSTTSYIEQVSPVCSSINSSPVTRLTSWVELTLTPPDCQSLLVISRASLQPVQHLADCITSSTCHWTGGVFSLGVAIIAGA</sequence>
<evidence type="ECO:0000256" key="1">
    <source>
        <dbReference type="SAM" id="SignalP"/>
    </source>
</evidence>
<dbReference type="RefSeq" id="XP_040704763.1">
    <property type="nucleotide sequence ID" value="XM_040846527.1"/>
</dbReference>
<evidence type="ECO:0008006" key="4">
    <source>
        <dbReference type="Google" id="ProtNLM"/>
    </source>
</evidence>
<accession>A0A1L9TNF6</accession>
<dbReference type="EMBL" id="KV878584">
    <property type="protein sequence ID" value="OJJ60957.1"/>
    <property type="molecule type" value="Genomic_DNA"/>
</dbReference>
<reference evidence="3" key="1">
    <citation type="journal article" date="2017" name="Genome Biol.">
        <title>Comparative genomics reveals high biological diversity and specific adaptations in the industrially and medically important fungal genus Aspergillus.</title>
        <authorList>
            <person name="de Vries R.P."/>
            <person name="Riley R."/>
            <person name="Wiebenga A."/>
            <person name="Aguilar-Osorio G."/>
            <person name="Amillis S."/>
            <person name="Uchima C.A."/>
            <person name="Anderluh G."/>
            <person name="Asadollahi M."/>
            <person name="Askin M."/>
            <person name="Barry K."/>
            <person name="Battaglia E."/>
            <person name="Bayram O."/>
            <person name="Benocci T."/>
            <person name="Braus-Stromeyer S.A."/>
            <person name="Caldana C."/>
            <person name="Canovas D."/>
            <person name="Cerqueira G.C."/>
            <person name="Chen F."/>
            <person name="Chen W."/>
            <person name="Choi C."/>
            <person name="Clum A."/>
            <person name="Dos Santos R.A."/>
            <person name="Damasio A.R."/>
            <person name="Diallinas G."/>
            <person name="Emri T."/>
            <person name="Fekete E."/>
            <person name="Flipphi M."/>
            <person name="Freyberg S."/>
            <person name="Gallo A."/>
            <person name="Gournas C."/>
            <person name="Habgood R."/>
            <person name="Hainaut M."/>
            <person name="Harispe M.L."/>
            <person name="Henrissat B."/>
            <person name="Hilden K.S."/>
            <person name="Hope R."/>
            <person name="Hossain A."/>
            <person name="Karabika E."/>
            <person name="Karaffa L."/>
            <person name="Karanyi Z."/>
            <person name="Krasevec N."/>
            <person name="Kuo A."/>
            <person name="Kusch H."/>
            <person name="LaButti K."/>
            <person name="Lagendijk E.L."/>
            <person name="Lapidus A."/>
            <person name="Levasseur A."/>
            <person name="Lindquist E."/>
            <person name="Lipzen A."/>
            <person name="Logrieco A.F."/>
            <person name="MacCabe A."/>
            <person name="Maekelae M.R."/>
            <person name="Malavazi I."/>
            <person name="Melin P."/>
            <person name="Meyer V."/>
            <person name="Mielnichuk N."/>
            <person name="Miskei M."/>
            <person name="Molnar A.P."/>
            <person name="Mule G."/>
            <person name="Ngan C.Y."/>
            <person name="Orejas M."/>
            <person name="Orosz E."/>
            <person name="Ouedraogo J.P."/>
            <person name="Overkamp K.M."/>
            <person name="Park H.-S."/>
            <person name="Perrone G."/>
            <person name="Piumi F."/>
            <person name="Punt P.J."/>
            <person name="Ram A.F."/>
            <person name="Ramon A."/>
            <person name="Rauscher S."/>
            <person name="Record E."/>
            <person name="Riano-Pachon D.M."/>
            <person name="Robert V."/>
            <person name="Roehrig J."/>
            <person name="Ruller R."/>
            <person name="Salamov A."/>
            <person name="Salih N.S."/>
            <person name="Samson R.A."/>
            <person name="Sandor E."/>
            <person name="Sanguinetti M."/>
            <person name="Schuetze T."/>
            <person name="Sepcic K."/>
            <person name="Shelest E."/>
            <person name="Sherlock G."/>
            <person name="Sophianopoulou V."/>
            <person name="Squina F.M."/>
            <person name="Sun H."/>
            <person name="Susca A."/>
            <person name="Todd R.B."/>
            <person name="Tsang A."/>
            <person name="Unkles S.E."/>
            <person name="van de Wiele N."/>
            <person name="van Rossen-Uffink D."/>
            <person name="Oliveira J.V."/>
            <person name="Vesth T.C."/>
            <person name="Visser J."/>
            <person name="Yu J.-H."/>
            <person name="Zhou M."/>
            <person name="Andersen M.R."/>
            <person name="Archer D.B."/>
            <person name="Baker S.E."/>
            <person name="Benoit I."/>
            <person name="Brakhage A.A."/>
            <person name="Braus G.H."/>
            <person name="Fischer R."/>
            <person name="Frisvad J.C."/>
            <person name="Goldman G.H."/>
            <person name="Houbraken J."/>
            <person name="Oakley B."/>
            <person name="Pocsi I."/>
            <person name="Scazzocchio C."/>
            <person name="Seiboth B."/>
            <person name="vanKuyk P.A."/>
            <person name="Wortman J."/>
            <person name="Dyer P.S."/>
            <person name="Grigoriev I.V."/>
        </authorList>
    </citation>
    <scope>NUCLEOTIDE SEQUENCE [LARGE SCALE GENOMIC DNA]</scope>
    <source>
        <strain evidence="3">CBS 593.65</strain>
    </source>
</reference>
<evidence type="ECO:0000313" key="2">
    <source>
        <dbReference type="EMBL" id="OJJ60957.1"/>
    </source>
</evidence>
<organism evidence="2 3">
    <name type="scientific">Aspergillus sydowii CBS 593.65</name>
    <dbReference type="NCBI Taxonomy" id="1036612"/>
    <lineage>
        <taxon>Eukaryota</taxon>
        <taxon>Fungi</taxon>
        <taxon>Dikarya</taxon>
        <taxon>Ascomycota</taxon>
        <taxon>Pezizomycotina</taxon>
        <taxon>Eurotiomycetes</taxon>
        <taxon>Eurotiomycetidae</taxon>
        <taxon>Eurotiales</taxon>
        <taxon>Aspergillaceae</taxon>
        <taxon>Aspergillus</taxon>
        <taxon>Aspergillus subgen. Nidulantes</taxon>
    </lineage>
</organism>
<proteinExistence type="predicted"/>
<name>A0A1L9TNF6_9EURO</name>
<feature type="chain" id="PRO_5012589472" description="Ig-like domain-containing protein" evidence="1">
    <location>
        <begin position="19"/>
        <end position="174"/>
    </location>
</feature>
<dbReference type="GeneID" id="63762600"/>
<keyword evidence="3" id="KW-1185">Reference proteome</keyword>
<gene>
    <name evidence="2" type="ORF">ASPSYDRAFT_42787</name>
</gene>
<feature type="signal peptide" evidence="1">
    <location>
        <begin position="1"/>
        <end position="18"/>
    </location>
</feature>
<keyword evidence="1" id="KW-0732">Signal</keyword>
<dbReference type="AlphaFoldDB" id="A0A1L9TNF6"/>
<protein>
    <recommendedName>
        <fullName evidence="4">Ig-like domain-containing protein</fullName>
    </recommendedName>
</protein>
<evidence type="ECO:0000313" key="3">
    <source>
        <dbReference type="Proteomes" id="UP000184356"/>
    </source>
</evidence>